<dbReference type="GO" id="GO:0004866">
    <property type="term" value="F:endopeptidase inhibitor activity"/>
    <property type="evidence" value="ECO:0007669"/>
    <property type="project" value="TreeGrafter"/>
</dbReference>
<protein>
    <submittedName>
        <fullName evidence="3">Peptidase inhibitor I9</fullName>
    </submittedName>
</protein>
<keyword evidence="4" id="KW-1185">Reference proteome</keyword>
<accession>A0A2P5HWP7</accession>
<dbReference type="InterPro" id="IPR010259">
    <property type="entry name" value="S8pro/Inhibitor_I9"/>
</dbReference>
<feature type="domain" description="Inhibitor I9" evidence="2">
    <location>
        <begin position="74"/>
        <end position="142"/>
    </location>
</feature>
<dbReference type="FunFam" id="3.30.70.80:FF:000005">
    <property type="entry name" value="Proteinase inhibitor I2B"/>
    <property type="match status" value="1"/>
</dbReference>
<dbReference type="PANTHER" id="PTHR28288">
    <property type="entry name" value="PROTEASE B INHIBITOR 2"/>
    <property type="match status" value="1"/>
</dbReference>
<organism evidence="3 4">
    <name type="scientific">Diaporthe helianthi</name>
    <dbReference type="NCBI Taxonomy" id="158607"/>
    <lineage>
        <taxon>Eukaryota</taxon>
        <taxon>Fungi</taxon>
        <taxon>Dikarya</taxon>
        <taxon>Ascomycota</taxon>
        <taxon>Pezizomycotina</taxon>
        <taxon>Sordariomycetes</taxon>
        <taxon>Sordariomycetidae</taxon>
        <taxon>Diaporthales</taxon>
        <taxon>Diaporthaceae</taxon>
        <taxon>Diaporthe</taxon>
    </lineage>
</organism>
<dbReference type="PANTHER" id="PTHR28288:SF2">
    <property type="entry name" value="PROTEASE B INHIBITOR 2"/>
    <property type="match status" value="1"/>
</dbReference>
<evidence type="ECO:0000313" key="4">
    <source>
        <dbReference type="Proteomes" id="UP000094444"/>
    </source>
</evidence>
<comment type="caution">
    <text evidence="3">The sequence shown here is derived from an EMBL/GenBank/DDBJ whole genome shotgun (WGS) entry which is preliminary data.</text>
</comment>
<dbReference type="InterPro" id="IPR052471">
    <property type="entry name" value="PBI_I9"/>
</dbReference>
<dbReference type="Pfam" id="PF05922">
    <property type="entry name" value="Inhibitor_I9"/>
    <property type="match status" value="1"/>
</dbReference>
<evidence type="ECO:0000259" key="2">
    <source>
        <dbReference type="Pfam" id="PF05922"/>
    </source>
</evidence>
<dbReference type="STRING" id="158607.A0A2P5HWP7"/>
<dbReference type="InParanoid" id="A0A2P5HWP7"/>
<sequence length="142" mass="15960">MTYAHMLPRPRARAVAGACWLQKPFCSLVFYKNQPHPLLINVSHNHIDNFHTSSLRPKPSFSPKTTDLPINMPTYIVTCKEDATPEQVNAAKKHAEDQGGKIGHSYNLIKGFSVDFPEDSISTLESHEHIKAVEKDQPVKTQ</sequence>
<evidence type="ECO:0000256" key="1">
    <source>
        <dbReference type="ARBA" id="ARBA00038069"/>
    </source>
</evidence>
<comment type="similarity">
    <text evidence="1">Belongs to the protease inhibitor I9 family.</text>
</comment>
<dbReference type="Proteomes" id="UP000094444">
    <property type="component" value="Unassembled WGS sequence"/>
</dbReference>
<gene>
    <name evidence="3" type="ORF">DHEL01_v206917</name>
</gene>
<dbReference type="AlphaFoldDB" id="A0A2P5HWP7"/>
<dbReference type="GO" id="GO:0042144">
    <property type="term" value="P:vacuole fusion, non-autophagic"/>
    <property type="evidence" value="ECO:0007669"/>
    <property type="project" value="TreeGrafter"/>
</dbReference>
<name>A0A2P5HWP7_DIAHE</name>
<dbReference type="EMBL" id="MAVT02000592">
    <property type="protein sequence ID" value="POS74681.1"/>
    <property type="molecule type" value="Genomic_DNA"/>
</dbReference>
<dbReference type="Gene3D" id="3.30.70.80">
    <property type="entry name" value="Peptidase S8 propeptide/proteinase inhibitor I9"/>
    <property type="match status" value="1"/>
</dbReference>
<reference evidence="3" key="1">
    <citation type="submission" date="2017-09" db="EMBL/GenBank/DDBJ databases">
        <title>Polyketide synthases of a Diaporthe helianthi virulent isolate.</title>
        <authorList>
            <person name="Baroncelli R."/>
        </authorList>
    </citation>
    <scope>NUCLEOTIDE SEQUENCE [LARGE SCALE GENOMIC DNA]</scope>
    <source>
        <strain evidence="3">7/96</strain>
    </source>
</reference>
<dbReference type="OrthoDB" id="5518345at2759"/>
<dbReference type="SUPFAM" id="SSF54897">
    <property type="entry name" value="Protease propeptides/inhibitors"/>
    <property type="match status" value="1"/>
</dbReference>
<evidence type="ECO:0000313" key="3">
    <source>
        <dbReference type="EMBL" id="POS74681.1"/>
    </source>
</evidence>
<proteinExistence type="inferred from homology"/>
<dbReference type="InterPro" id="IPR037045">
    <property type="entry name" value="S8pro/Inhibitor_I9_sf"/>
</dbReference>